<name>A0A4Y2DYG9_ARAVE</name>
<sequence>MRWPSGKVSALGTEGSRFETRFHRRSAVYWAYSKLTQGLGDQTSSRWCDGEAWNGVPAQVSSSSSDQSSKLRGPSQNNPRVA</sequence>
<evidence type="ECO:0000256" key="1">
    <source>
        <dbReference type="SAM" id="MobiDB-lite"/>
    </source>
</evidence>
<keyword evidence="3" id="KW-1185">Reference proteome</keyword>
<dbReference type="AlphaFoldDB" id="A0A4Y2DYG9"/>
<dbReference type="EMBL" id="BGPR01000449">
    <property type="protein sequence ID" value="GBM20848.1"/>
    <property type="molecule type" value="Genomic_DNA"/>
</dbReference>
<evidence type="ECO:0000313" key="3">
    <source>
        <dbReference type="Proteomes" id="UP000499080"/>
    </source>
</evidence>
<protein>
    <submittedName>
        <fullName evidence="2">Uncharacterized protein</fullName>
    </submittedName>
</protein>
<dbReference type="Proteomes" id="UP000499080">
    <property type="component" value="Unassembled WGS sequence"/>
</dbReference>
<evidence type="ECO:0000313" key="2">
    <source>
        <dbReference type="EMBL" id="GBM20848.1"/>
    </source>
</evidence>
<accession>A0A4Y2DYG9</accession>
<reference evidence="2 3" key="1">
    <citation type="journal article" date="2019" name="Sci. Rep.">
        <title>Orb-weaving spider Araneus ventricosus genome elucidates the spidroin gene catalogue.</title>
        <authorList>
            <person name="Kono N."/>
            <person name="Nakamura H."/>
            <person name="Ohtoshi R."/>
            <person name="Moran D.A.P."/>
            <person name="Shinohara A."/>
            <person name="Yoshida Y."/>
            <person name="Fujiwara M."/>
            <person name="Mori M."/>
            <person name="Tomita M."/>
            <person name="Arakawa K."/>
        </authorList>
    </citation>
    <scope>NUCLEOTIDE SEQUENCE [LARGE SCALE GENOMIC DNA]</scope>
</reference>
<proteinExistence type="predicted"/>
<organism evidence="2 3">
    <name type="scientific">Araneus ventricosus</name>
    <name type="common">Orbweaver spider</name>
    <name type="synonym">Epeira ventricosa</name>
    <dbReference type="NCBI Taxonomy" id="182803"/>
    <lineage>
        <taxon>Eukaryota</taxon>
        <taxon>Metazoa</taxon>
        <taxon>Ecdysozoa</taxon>
        <taxon>Arthropoda</taxon>
        <taxon>Chelicerata</taxon>
        <taxon>Arachnida</taxon>
        <taxon>Araneae</taxon>
        <taxon>Araneomorphae</taxon>
        <taxon>Entelegynae</taxon>
        <taxon>Araneoidea</taxon>
        <taxon>Araneidae</taxon>
        <taxon>Araneus</taxon>
    </lineage>
</organism>
<comment type="caution">
    <text evidence="2">The sequence shown here is derived from an EMBL/GenBank/DDBJ whole genome shotgun (WGS) entry which is preliminary data.</text>
</comment>
<feature type="region of interest" description="Disordered" evidence="1">
    <location>
        <begin position="56"/>
        <end position="82"/>
    </location>
</feature>
<gene>
    <name evidence="2" type="ORF">AVEN_224099_1</name>
</gene>